<reference evidence="1 2" key="1">
    <citation type="submission" date="2018-07" db="EMBL/GenBank/DDBJ databases">
        <title>Complete genome sequence of soil actinomycete Streptomyces cavourensis tj430.</title>
        <authorList>
            <person name="Wang P."/>
            <person name="Huang Y."/>
        </authorList>
    </citation>
    <scope>NUCLEOTIDE SEQUENCE [LARGE SCALE GENOMIC DNA]</scope>
    <source>
        <strain evidence="1 2">TJ430</strain>
    </source>
</reference>
<accession>A0AAD0VCI6</accession>
<organism evidence="1 2">
    <name type="scientific">Streptomyces cavourensis</name>
    <dbReference type="NCBI Taxonomy" id="67258"/>
    <lineage>
        <taxon>Bacteria</taxon>
        <taxon>Bacillati</taxon>
        <taxon>Actinomycetota</taxon>
        <taxon>Actinomycetes</taxon>
        <taxon>Kitasatosporales</taxon>
        <taxon>Streptomycetaceae</taxon>
        <taxon>Streptomyces</taxon>
    </lineage>
</organism>
<protein>
    <submittedName>
        <fullName evidence="1">Uncharacterized protein</fullName>
    </submittedName>
</protein>
<evidence type="ECO:0000313" key="1">
    <source>
        <dbReference type="EMBL" id="AXI69862.1"/>
    </source>
</evidence>
<proteinExistence type="predicted"/>
<sequence length="178" mass="19196">MDDLTRMWIGTVPALDPESREVILDLDQASADPAERMACLLLNRGHEGEEGVFYFLPDDLAARYERTGDRLTVTVSAHRDVLAHDVGAYGEGLRDALDGLPRVGSDGGERVVLLRREISTDFVPAEQDGEPQPVLLVDHAGGPVGPAELARLFERGEASIAVVNATWGPQGAARRTVS</sequence>
<dbReference type="EMBL" id="CP030930">
    <property type="protein sequence ID" value="AXI69862.1"/>
    <property type="molecule type" value="Genomic_DNA"/>
</dbReference>
<dbReference type="Proteomes" id="UP000253779">
    <property type="component" value="Chromosome"/>
</dbReference>
<evidence type="ECO:0000313" key="2">
    <source>
        <dbReference type="Proteomes" id="UP000253779"/>
    </source>
</evidence>
<name>A0AAD0VCI6_9ACTN</name>
<dbReference type="AlphaFoldDB" id="A0AAD0VCI6"/>
<dbReference type="GeneID" id="97756367"/>
<dbReference type="RefSeq" id="WP_114928474.1">
    <property type="nucleotide sequence ID" value="NZ_BMSP01000037.1"/>
</dbReference>
<gene>
    <name evidence="1" type="ORF">DTW94_00140</name>
</gene>